<gene>
    <name evidence="2" type="ORF">EYF80_011735</name>
</gene>
<reference evidence="2 3" key="1">
    <citation type="submission" date="2019-03" db="EMBL/GenBank/DDBJ databases">
        <title>First draft genome of Liparis tanakae, snailfish: a comprehensive survey of snailfish specific genes.</title>
        <authorList>
            <person name="Kim W."/>
            <person name="Song I."/>
            <person name="Jeong J.-H."/>
            <person name="Kim D."/>
            <person name="Kim S."/>
            <person name="Ryu S."/>
            <person name="Song J.Y."/>
            <person name="Lee S.K."/>
        </authorList>
    </citation>
    <scope>NUCLEOTIDE SEQUENCE [LARGE SCALE GENOMIC DNA]</scope>
    <source>
        <tissue evidence="2">Muscle</tissue>
    </source>
</reference>
<dbReference type="Proteomes" id="UP000314294">
    <property type="component" value="Unassembled WGS sequence"/>
</dbReference>
<sequence>MVSPDSGRAASGGGGLRQSDAPHALQDKTSVVTETARRDETASGCARSDVLAIIKLNSVNNSMSDASIGRLIQVTALDAVYVRVSVDGLLPPADRKLTRLREDCIVIDENNNLKKSH</sequence>
<dbReference type="EMBL" id="SRLO01000077">
    <property type="protein sequence ID" value="TNN77982.1"/>
    <property type="molecule type" value="Genomic_DNA"/>
</dbReference>
<protein>
    <submittedName>
        <fullName evidence="2">Uncharacterized protein</fullName>
    </submittedName>
</protein>
<dbReference type="AlphaFoldDB" id="A0A4Z2ILB0"/>
<keyword evidence="3" id="KW-1185">Reference proteome</keyword>
<feature type="region of interest" description="Disordered" evidence="1">
    <location>
        <begin position="1"/>
        <end position="42"/>
    </location>
</feature>
<evidence type="ECO:0000256" key="1">
    <source>
        <dbReference type="SAM" id="MobiDB-lite"/>
    </source>
</evidence>
<organism evidence="2 3">
    <name type="scientific">Liparis tanakae</name>
    <name type="common">Tanaka's snailfish</name>
    <dbReference type="NCBI Taxonomy" id="230148"/>
    <lineage>
        <taxon>Eukaryota</taxon>
        <taxon>Metazoa</taxon>
        <taxon>Chordata</taxon>
        <taxon>Craniata</taxon>
        <taxon>Vertebrata</taxon>
        <taxon>Euteleostomi</taxon>
        <taxon>Actinopterygii</taxon>
        <taxon>Neopterygii</taxon>
        <taxon>Teleostei</taxon>
        <taxon>Neoteleostei</taxon>
        <taxon>Acanthomorphata</taxon>
        <taxon>Eupercaria</taxon>
        <taxon>Perciformes</taxon>
        <taxon>Cottioidei</taxon>
        <taxon>Cottales</taxon>
        <taxon>Liparidae</taxon>
        <taxon>Liparis</taxon>
    </lineage>
</organism>
<proteinExistence type="predicted"/>
<comment type="caution">
    <text evidence="2">The sequence shown here is derived from an EMBL/GenBank/DDBJ whole genome shotgun (WGS) entry which is preliminary data.</text>
</comment>
<evidence type="ECO:0000313" key="3">
    <source>
        <dbReference type="Proteomes" id="UP000314294"/>
    </source>
</evidence>
<name>A0A4Z2ILB0_9TELE</name>
<accession>A0A4Z2ILB0</accession>
<evidence type="ECO:0000313" key="2">
    <source>
        <dbReference type="EMBL" id="TNN77982.1"/>
    </source>
</evidence>